<dbReference type="PANTHER" id="PTHR31126:SF1">
    <property type="entry name" value="TYROSINE SPECIFIC PROTEIN PHOSPHATASES DOMAIN-CONTAINING PROTEIN"/>
    <property type="match status" value="1"/>
</dbReference>
<evidence type="ECO:0000259" key="2">
    <source>
        <dbReference type="PROSITE" id="PS50056"/>
    </source>
</evidence>
<dbReference type="InterPro" id="IPR016130">
    <property type="entry name" value="Tyr_Pase_AS"/>
</dbReference>
<dbReference type="PANTHER" id="PTHR31126">
    <property type="entry name" value="TYROSINE-PROTEIN PHOSPHATASE"/>
    <property type="match status" value="1"/>
</dbReference>
<comment type="similarity">
    <text evidence="1">Belongs to the protein-tyrosine phosphatase family.</text>
</comment>
<gene>
    <name evidence="3" type="ORF">HGQ17_06290</name>
</gene>
<dbReference type="PROSITE" id="PS00383">
    <property type="entry name" value="TYR_PHOSPHATASE_1"/>
    <property type="match status" value="1"/>
</dbReference>
<evidence type="ECO:0000313" key="4">
    <source>
        <dbReference type="Proteomes" id="UP000523139"/>
    </source>
</evidence>
<protein>
    <submittedName>
        <fullName evidence="3">Tyrosine-protein phosphatase</fullName>
    </submittedName>
</protein>
<organism evidence="3 4">
    <name type="scientific">Nesterenkonia sedimenti</name>
    <dbReference type="NCBI Taxonomy" id="1463632"/>
    <lineage>
        <taxon>Bacteria</taxon>
        <taxon>Bacillati</taxon>
        <taxon>Actinomycetota</taxon>
        <taxon>Actinomycetes</taxon>
        <taxon>Micrococcales</taxon>
        <taxon>Micrococcaceae</taxon>
        <taxon>Nesterenkonia</taxon>
    </lineage>
</organism>
<dbReference type="PROSITE" id="PS50056">
    <property type="entry name" value="TYR_PHOSPHATASE_2"/>
    <property type="match status" value="1"/>
</dbReference>
<dbReference type="Proteomes" id="UP000523139">
    <property type="component" value="Unassembled WGS sequence"/>
</dbReference>
<dbReference type="InterPro" id="IPR026893">
    <property type="entry name" value="Tyr/Ser_Pase_IphP-type"/>
</dbReference>
<keyword evidence="4" id="KW-1185">Reference proteome</keyword>
<sequence>MTSQASSSAEALELTASPLPAHPLVNIRDLGDIAVEGGRVKPELLWRSDDPTISPREEIQSLFDRGLSAVLDLRSTPEVNASPHHSAAELGVRHHHLPLAEAAVNPLALVEAAPSMRSPADVGRWYAGLVRSHVHEVSQGLEVIGTTEGGVLFHCAAGKDRTGILAAVVLSLLGADRNDIVADYARTQENLEQIFLRLRAAAYTQSKKNDDGAQRAAAFFASNHPLLSATADSMDSMLTELGGAPGLRDILKTETDPGILSEHLHTKLVG</sequence>
<dbReference type="InterPro" id="IPR029021">
    <property type="entry name" value="Prot-tyrosine_phosphatase-like"/>
</dbReference>
<evidence type="ECO:0000256" key="1">
    <source>
        <dbReference type="ARBA" id="ARBA00009580"/>
    </source>
</evidence>
<reference evidence="3 4" key="1">
    <citation type="submission" date="2020-04" db="EMBL/GenBank/DDBJ databases">
        <title>Nesterenkonia sp. nov., isolated from marine sediment.</title>
        <authorList>
            <person name="Zhang G."/>
        </authorList>
    </citation>
    <scope>NUCLEOTIDE SEQUENCE [LARGE SCALE GENOMIC DNA]</scope>
    <source>
        <strain evidence="3 4">MY13</strain>
    </source>
</reference>
<accession>A0A7X8TJB1</accession>
<name>A0A7X8TJB1_9MICC</name>
<dbReference type="Pfam" id="PF13350">
    <property type="entry name" value="Y_phosphatase3"/>
    <property type="match status" value="1"/>
</dbReference>
<evidence type="ECO:0000313" key="3">
    <source>
        <dbReference type="EMBL" id="NLS09619.1"/>
    </source>
</evidence>
<dbReference type="AlphaFoldDB" id="A0A7X8TJB1"/>
<dbReference type="EMBL" id="JABAHY010000004">
    <property type="protein sequence ID" value="NLS09619.1"/>
    <property type="molecule type" value="Genomic_DNA"/>
</dbReference>
<proteinExistence type="inferred from homology"/>
<dbReference type="GO" id="GO:0004721">
    <property type="term" value="F:phosphoprotein phosphatase activity"/>
    <property type="evidence" value="ECO:0007669"/>
    <property type="project" value="InterPro"/>
</dbReference>
<comment type="caution">
    <text evidence="3">The sequence shown here is derived from an EMBL/GenBank/DDBJ whole genome shotgun (WGS) entry which is preliminary data.</text>
</comment>
<dbReference type="InterPro" id="IPR000387">
    <property type="entry name" value="Tyr_Pase_dom"/>
</dbReference>
<dbReference type="Gene3D" id="3.90.190.10">
    <property type="entry name" value="Protein tyrosine phosphatase superfamily"/>
    <property type="match status" value="1"/>
</dbReference>
<dbReference type="SUPFAM" id="SSF52799">
    <property type="entry name" value="(Phosphotyrosine protein) phosphatases II"/>
    <property type="match status" value="1"/>
</dbReference>
<dbReference type="RefSeq" id="WP_168887112.1">
    <property type="nucleotide sequence ID" value="NZ_JABAHY010000004.1"/>
</dbReference>
<feature type="domain" description="Tyrosine specific protein phosphatases" evidence="2">
    <location>
        <begin position="124"/>
        <end position="199"/>
    </location>
</feature>